<feature type="domain" description="Ricin B lectin" evidence="9">
    <location>
        <begin position="381"/>
        <end position="449"/>
    </location>
</feature>
<name>W4UWV8_9BACE</name>
<proteinExistence type="inferred from homology"/>
<accession>W4UWV8</accession>
<dbReference type="InterPro" id="IPR000772">
    <property type="entry name" value="Ricin_B_lectin"/>
</dbReference>
<keyword evidence="11" id="KW-1185">Reference proteome</keyword>
<dbReference type="Pfam" id="PF04616">
    <property type="entry name" value="Glyco_hydro_43"/>
    <property type="match status" value="1"/>
</dbReference>
<comment type="caution">
    <text evidence="10">The sequence shown here is derived from an EMBL/GenBank/DDBJ whole genome shotgun (WGS) entry which is preliminary data.</text>
</comment>
<evidence type="ECO:0000256" key="8">
    <source>
        <dbReference type="SAM" id="SignalP"/>
    </source>
</evidence>
<evidence type="ECO:0000256" key="2">
    <source>
        <dbReference type="ARBA" id="ARBA00009865"/>
    </source>
</evidence>
<evidence type="ECO:0000256" key="6">
    <source>
        <dbReference type="PIRSR" id="PIRSR606710-2"/>
    </source>
</evidence>
<evidence type="ECO:0000313" key="11">
    <source>
        <dbReference type="Proteomes" id="UP000019131"/>
    </source>
</evidence>
<dbReference type="GO" id="GO:0004553">
    <property type="term" value="F:hydrolase activity, hydrolyzing O-glycosyl compounds"/>
    <property type="evidence" value="ECO:0007669"/>
    <property type="project" value="InterPro"/>
</dbReference>
<feature type="signal peptide" evidence="8">
    <location>
        <begin position="1"/>
        <end position="28"/>
    </location>
</feature>
<dbReference type="InterPro" id="IPR023296">
    <property type="entry name" value="Glyco_hydro_beta-prop_sf"/>
</dbReference>
<feature type="chain" id="PRO_5004850037" evidence="8">
    <location>
        <begin position="29"/>
        <end position="487"/>
    </location>
</feature>
<evidence type="ECO:0000256" key="4">
    <source>
        <dbReference type="ARBA" id="ARBA00023295"/>
    </source>
</evidence>
<feature type="active site" description="Proton acceptor" evidence="5">
    <location>
        <position position="37"/>
    </location>
</feature>
<comment type="pathway">
    <text evidence="1">Glycan metabolism; L-arabinan degradation.</text>
</comment>
<evidence type="ECO:0000256" key="3">
    <source>
        <dbReference type="ARBA" id="ARBA00022801"/>
    </source>
</evidence>
<protein>
    <submittedName>
        <fullName evidence="10">Arabinan endo-1,5-alpha-L-arabinosidase</fullName>
    </submittedName>
</protein>
<keyword evidence="8" id="KW-0732">Signal</keyword>
<dbReference type="STRING" id="1445607.JCM10512_4176"/>
<dbReference type="Gene3D" id="2.80.10.50">
    <property type="match status" value="1"/>
</dbReference>
<dbReference type="PANTHER" id="PTHR43301">
    <property type="entry name" value="ARABINAN ENDO-1,5-ALPHA-L-ARABINOSIDASE"/>
    <property type="match status" value="1"/>
</dbReference>
<dbReference type="GO" id="GO:0005975">
    <property type="term" value="P:carbohydrate metabolic process"/>
    <property type="evidence" value="ECO:0007669"/>
    <property type="project" value="InterPro"/>
</dbReference>
<dbReference type="SUPFAM" id="SSF50370">
    <property type="entry name" value="Ricin B-like lectins"/>
    <property type="match status" value="1"/>
</dbReference>
<dbReference type="InterPro" id="IPR006710">
    <property type="entry name" value="Glyco_hydro_43"/>
</dbReference>
<evidence type="ECO:0000256" key="5">
    <source>
        <dbReference type="PIRSR" id="PIRSR606710-1"/>
    </source>
</evidence>
<keyword evidence="3 7" id="KW-0378">Hydrolase</keyword>
<dbReference type="CDD" id="cd08998">
    <property type="entry name" value="GH43_Arb43a-like"/>
    <property type="match status" value="1"/>
</dbReference>
<keyword evidence="4 7" id="KW-0326">Glycosidase</keyword>
<gene>
    <name evidence="10" type="ORF">JCM10512_4176</name>
</gene>
<dbReference type="Gene3D" id="2.115.10.20">
    <property type="entry name" value="Glycosyl hydrolase domain, family 43"/>
    <property type="match status" value="1"/>
</dbReference>
<dbReference type="CDD" id="cd00161">
    <property type="entry name" value="beta-trefoil_Ricin-like"/>
    <property type="match status" value="1"/>
</dbReference>
<dbReference type="EMBL" id="BAIV01000030">
    <property type="protein sequence ID" value="GAE85720.1"/>
    <property type="molecule type" value="Genomic_DNA"/>
</dbReference>
<dbReference type="InterPro" id="IPR050727">
    <property type="entry name" value="GH43_arabinanases"/>
</dbReference>
<evidence type="ECO:0000256" key="1">
    <source>
        <dbReference type="ARBA" id="ARBA00004834"/>
    </source>
</evidence>
<comment type="similarity">
    <text evidence="2 7">Belongs to the glycosyl hydrolase 43 family.</text>
</comment>
<feature type="site" description="Important for catalytic activity, responsible for pKa modulation of the active site Glu and correct orientation of both the proton donor and substrate" evidence="6">
    <location>
        <position position="143"/>
    </location>
</feature>
<reference evidence="10 11" key="1">
    <citation type="journal article" date="2014" name="Genome Announc.">
        <title>Draft Genome Sequence of Bacteroides reticulotermitis Strain JCM 10512T, Isolated from the Gut of a Termite.</title>
        <authorList>
            <person name="Yuki M."/>
            <person name="Oshima K."/>
            <person name="Suda W."/>
            <person name="Sakamoto M."/>
            <person name="Iida T."/>
            <person name="Hattori M."/>
            <person name="Ohkuma M."/>
        </authorList>
    </citation>
    <scope>NUCLEOTIDE SEQUENCE [LARGE SCALE GENOMIC DNA]</scope>
    <source>
        <strain evidence="10 11">JCM 10512</strain>
    </source>
</reference>
<dbReference type="PANTHER" id="PTHR43301:SF3">
    <property type="entry name" value="ARABINAN ENDO-1,5-ALPHA-L-ARABINOSIDASE A-RELATED"/>
    <property type="match status" value="1"/>
</dbReference>
<dbReference type="Proteomes" id="UP000019131">
    <property type="component" value="Unassembled WGS sequence"/>
</dbReference>
<dbReference type="InterPro" id="IPR035992">
    <property type="entry name" value="Ricin_B-like_lectins"/>
</dbReference>
<feature type="active site" description="Proton donor" evidence="5">
    <location>
        <position position="192"/>
    </location>
</feature>
<evidence type="ECO:0000256" key="7">
    <source>
        <dbReference type="RuleBase" id="RU361187"/>
    </source>
</evidence>
<evidence type="ECO:0000313" key="10">
    <source>
        <dbReference type="EMBL" id="GAE85720.1"/>
    </source>
</evidence>
<dbReference type="Pfam" id="PF14200">
    <property type="entry name" value="RicinB_lectin_2"/>
    <property type="match status" value="1"/>
</dbReference>
<sequence>MTMKKKVKTILLGVAALICAGTSSTVSAQTGEPYIHDPSTIAECGGKYYTFGTGGGGLISTDGWTWNSGAERPGGGAAPDVVKIGDRYLIAYSATGGGLGGGHAGKVLTMWNKTLDPNSPDFAYSEPIEVARSLDDEDCDAIDAGLLLDPTDGRLWLSYGTYFGFIRIVELDPQTGKRVEGNKEINVAIDCEATTLMYRDGWYYLLGTHGTCCDGPNSTYNIVVGRSQKVTGPYIDNVGRDMLEGGGKMVIAAGDRKTGPGHFGRFIEEDGVEKMSYHYEADFDRGGRSVLAIRPLLWKNGWPVAGEAFKEGTYEIKSERRGYALELSVDFVRMQHNISRFWEKNDKPVEPLKSQTLDDVIGTWPKGDINVRIGDYMFRPHQKWTITAVADAGGYLGAPYYKIVIEGTKRALAATADAEVVTIPEFTGAPEQLWRIDQLTDGTYRIMPKKVPGTDRKLALVSIGDSTPTLAAFDINSDNSKWNFHDH</sequence>
<dbReference type="SUPFAM" id="SSF75005">
    <property type="entry name" value="Arabinanase/levansucrase/invertase"/>
    <property type="match status" value="1"/>
</dbReference>
<organism evidence="10 11">
    <name type="scientific">Bacteroides reticulotermitis JCM 10512</name>
    <dbReference type="NCBI Taxonomy" id="1445607"/>
    <lineage>
        <taxon>Bacteria</taxon>
        <taxon>Pseudomonadati</taxon>
        <taxon>Bacteroidota</taxon>
        <taxon>Bacteroidia</taxon>
        <taxon>Bacteroidales</taxon>
        <taxon>Bacteroidaceae</taxon>
        <taxon>Bacteroides</taxon>
    </lineage>
</organism>
<dbReference type="AlphaFoldDB" id="W4UWV8"/>
<evidence type="ECO:0000259" key="9">
    <source>
        <dbReference type="Pfam" id="PF14200"/>
    </source>
</evidence>